<gene>
    <name evidence="2" type="ORF">AACH06_19875</name>
</gene>
<dbReference type="EMBL" id="JBBUTG010000014">
    <property type="protein sequence ID" value="MEK8033089.1"/>
    <property type="molecule type" value="Genomic_DNA"/>
</dbReference>
<dbReference type="RefSeq" id="WP_341427510.1">
    <property type="nucleotide sequence ID" value="NZ_JBBUTG010000014.1"/>
</dbReference>
<accession>A0ABU9BVC0</accession>
<sequence>MWRLSVWWMGVVMATTLAAGAHAVGEPGCLTLPRELPPVPPLQARTSAEAFTYDKWDDYCYGGAAVSWTEWNEGTDWDAGSQTLTRKIDIYRRTDIPLSDSIPLVLYAHPNGASEEIPVDSALYDALLMKVLAAGMAFASLESRHPLSSFVVKRPAGLDKPEWPEPTKVPVPSNDIATAVRWLKFNRRIFGIDPNQIVLVGQSRGSAALLNALLNEPAQPQYNDWRSKSSSVRGVYVVQAQTSYLESEVGPVFVQANGPNGEPYRYWYHQDAPDVIIDVARNIPGSAVQLARLKPLDDLVPVHMAYEQRPTLQADGRTVQPQCYESQNRNRAYQQFDNDNNPNTPPIYDVDKLPTCPVDGQGARPVFDVHDPNYGQYFAQAYADRGVPQRITRCVDVGRDNVEGLYADLMPFVHSVLDQRNFVTSCEGGGVPAPTPPASMPAP</sequence>
<proteinExistence type="predicted"/>
<organism evidence="2 3">
    <name type="scientific">Ideonella lacteola</name>
    <dbReference type="NCBI Taxonomy" id="2984193"/>
    <lineage>
        <taxon>Bacteria</taxon>
        <taxon>Pseudomonadati</taxon>
        <taxon>Pseudomonadota</taxon>
        <taxon>Betaproteobacteria</taxon>
        <taxon>Burkholderiales</taxon>
        <taxon>Sphaerotilaceae</taxon>
        <taxon>Ideonella</taxon>
    </lineage>
</organism>
<dbReference type="Proteomes" id="UP001371218">
    <property type="component" value="Unassembled WGS sequence"/>
</dbReference>
<name>A0ABU9BVC0_9BURK</name>
<dbReference type="Gene3D" id="3.40.50.1820">
    <property type="entry name" value="alpha/beta hydrolase"/>
    <property type="match status" value="1"/>
</dbReference>
<feature type="chain" id="PRO_5045569877" description="Alpha/beta hydrolase" evidence="1">
    <location>
        <begin position="24"/>
        <end position="443"/>
    </location>
</feature>
<dbReference type="InterPro" id="IPR029058">
    <property type="entry name" value="AB_hydrolase_fold"/>
</dbReference>
<evidence type="ECO:0000313" key="3">
    <source>
        <dbReference type="Proteomes" id="UP001371218"/>
    </source>
</evidence>
<protein>
    <recommendedName>
        <fullName evidence="4">Alpha/beta hydrolase</fullName>
    </recommendedName>
</protein>
<comment type="caution">
    <text evidence="2">The sequence shown here is derived from an EMBL/GenBank/DDBJ whole genome shotgun (WGS) entry which is preliminary data.</text>
</comment>
<evidence type="ECO:0008006" key="4">
    <source>
        <dbReference type="Google" id="ProtNLM"/>
    </source>
</evidence>
<dbReference type="SUPFAM" id="SSF53474">
    <property type="entry name" value="alpha/beta-Hydrolases"/>
    <property type="match status" value="1"/>
</dbReference>
<feature type="signal peptide" evidence="1">
    <location>
        <begin position="1"/>
        <end position="23"/>
    </location>
</feature>
<evidence type="ECO:0000256" key="1">
    <source>
        <dbReference type="SAM" id="SignalP"/>
    </source>
</evidence>
<keyword evidence="1" id="KW-0732">Signal</keyword>
<keyword evidence="3" id="KW-1185">Reference proteome</keyword>
<evidence type="ECO:0000313" key="2">
    <source>
        <dbReference type="EMBL" id="MEK8033089.1"/>
    </source>
</evidence>
<reference evidence="2 3" key="1">
    <citation type="submission" date="2024-04" db="EMBL/GenBank/DDBJ databases">
        <title>Novel species of the genus Ideonella isolated from streams.</title>
        <authorList>
            <person name="Lu H."/>
        </authorList>
    </citation>
    <scope>NUCLEOTIDE SEQUENCE [LARGE SCALE GENOMIC DNA]</scope>
    <source>
        <strain evidence="2 3">DXS29W</strain>
    </source>
</reference>